<dbReference type="Proteomes" id="UP000478052">
    <property type="component" value="Unassembled WGS sequence"/>
</dbReference>
<name>A0A6G0Z0J7_APHCR</name>
<reference evidence="1 2" key="1">
    <citation type="submission" date="2019-08" db="EMBL/GenBank/DDBJ databases">
        <title>Whole genome of Aphis craccivora.</title>
        <authorList>
            <person name="Voronova N.V."/>
            <person name="Shulinski R.S."/>
            <person name="Bandarenka Y.V."/>
            <person name="Zhorov D.G."/>
            <person name="Warner D."/>
        </authorList>
    </citation>
    <scope>NUCLEOTIDE SEQUENCE [LARGE SCALE GENOMIC DNA]</scope>
    <source>
        <strain evidence="1">180601</strain>
        <tissue evidence="1">Whole Body</tissue>
    </source>
</reference>
<accession>A0A6G0Z0J7</accession>
<proteinExistence type="predicted"/>
<comment type="caution">
    <text evidence="1">The sequence shown here is derived from an EMBL/GenBank/DDBJ whole genome shotgun (WGS) entry which is preliminary data.</text>
</comment>
<dbReference type="AlphaFoldDB" id="A0A6G0Z0J7"/>
<dbReference type="EMBL" id="VUJU01001789">
    <property type="protein sequence ID" value="KAF0763826.1"/>
    <property type="molecule type" value="Genomic_DNA"/>
</dbReference>
<organism evidence="1 2">
    <name type="scientific">Aphis craccivora</name>
    <name type="common">Cowpea aphid</name>
    <dbReference type="NCBI Taxonomy" id="307492"/>
    <lineage>
        <taxon>Eukaryota</taxon>
        <taxon>Metazoa</taxon>
        <taxon>Ecdysozoa</taxon>
        <taxon>Arthropoda</taxon>
        <taxon>Hexapoda</taxon>
        <taxon>Insecta</taxon>
        <taxon>Pterygota</taxon>
        <taxon>Neoptera</taxon>
        <taxon>Paraneoptera</taxon>
        <taxon>Hemiptera</taxon>
        <taxon>Sternorrhyncha</taxon>
        <taxon>Aphidomorpha</taxon>
        <taxon>Aphidoidea</taxon>
        <taxon>Aphididae</taxon>
        <taxon>Aphidini</taxon>
        <taxon>Aphis</taxon>
        <taxon>Aphis</taxon>
    </lineage>
</organism>
<evidence type="ECO:0000313" key="2">
    <source>
        <dbReference type="Proteomes" id="UP000478052"/>
    </source>
</evidence>
<sequence length="49" mass="5719">MTYVGDGERRTQKKEKDLDFFSKKTSNHRSSIYILAKSNLCHIQKLAKC</sequence>
<dbReference type="OrthoDB" id="10591969at2759"/>
<gene>
    <name evidence="1" type="ORF">FWK35_00005238</name>
</gene>
<protein>
    <submittedName>
        <fullName evidence="1">Uncharacterized protein</fullName>
    </submittedName>
</protein>
<keyword evidence="2" id="KW-1185">Reference proteome</keyword>
<evidence type="ECO:0000313" key="1">
    <source>
        <dbReference type="EMBL" id="KAF0763826.1"/>
    </source>
</evidence>